<evidence type="ECO:0000256" key="4">
    <source>
        <dbReference type="SAM" id="SignalP"/>
    </source>
</evidence>
<accession>A0A0B6YX25</accession>
<dbReference type="PANTHER" id="PTHR47220">
    <property type="entry name" value="TUMOR NECROSIS FACTOR RECEPTOR SUPERFAMILY MEMBER 25"/>
    <property type="match status" value="1"/>
</dbReference>
<dbReference type="InterPro" id="IPR022329">
    <property type="entry name" value="TNFR_25"/>
</dbReference>
<keyword evidence="3" id="KW-1133">Transmembrane helix</keyword>
<gene>
    <name evidence="6" type="primary">ORF40619</name>
</gene>
<evidence type="ECO:0000256" key="3">
    <source>
        <dbReference type="SAM" id="Phobius"/>
    </source>
</evidence>
<organism evidence="6">
    <name type="scientific">Arion vulgaris</name>
    <dbReference type="NCBI Taxonomy" id="1028688"/>
    <lineage>
        <taxon>Eukaryota</taxon>
        <taxon>Metazoa</taxon>
        <taxon>Spiralia</taxon>
        <taxon>Lophotrochozoa</taxon>
        <taxon>Mollusca</taxon>
        <taxon>Gastropoda</taxon>
        <taxon>Heterobranchia</taxon>
        <taxon>Euthyneura</taxon>
        <taxon>Panpulmonata</taxon>
        <taxon>Eupulmonata</taxon>
        <taxon>Stylommatophora</taxon>
        <taxon>Helicina</taxon>
        <taxon>Arionoidea</taxon>
        <taxon>Arionidae</taxon>
        <taxon>Arion</taxon>
    </lineage>
</organism>
<dbReference type="SMART" id="SM00208">
    <property type="entry name" value="TNFR"/>
    <property type="match status" value="3"/>
</dbReference>
<dbReference type="Gene3D" id="2.10.50.10">
    <property type="entry name" value="Tumor Necrosis Factor Receptor, subunit A, domain 2"/>
    <property type="match status" value="2"/>
</dbReference>
<dbReference type="InterPro" id="IPR001368">
    <property type="entry name" value="TNFR/NGFR_Cys_rich_reg"/>
</dbReference>
<dbReference type="AlphaFoldDB" id="A0A0B6YX25"/>
<feature type="signal peptide" evidence="4">
    <location>
        <begin position="1"/>
        <end position="28"/>
    </location>
</feature>
<feature type="region of interest" description="Disordered" evidence="2">
    <location>
        <begin position="382"/>
        <end position="422"/>
    </location>
</feature>
<proteinExistence type="predicted"/>
<dbReference type="EMBL" id="HACG01014014">
    <property type="protein sequence ID" value="CEK60879.1"/>
    <property type="molecule type" value="Transcribed_RNA"/>
</dbReference>
<keyword evidence="3" id="KW-0812">Transmembrane</keyword>
<dbReference type="PROSITE" id="PS50050">
    <property type="entry name" value="TNFR_NGFR_2"/>
    <property type="match status" value="1"/>
</dbReference>
<name>A0A0B6YX25_9EUPU</name>
<comment type="caution">
    <text evidence="1">Lacks conserved residue(s) required for the propagation of feature annotation.</text>
</comment>
<feature type="chain" id="PRO_5002110620" description="TNFR-Cys domain-containing protein" evidence="4">
    <location>
        <begin position="29"/>
        <end position="422"/>
    </location>
</feature>
<feature type="repeat" description="TNFR-Cys" evidence="1">
    <location>
        <begin position="213"/>
        <end position="259"/>
    </location>
</feature>
<feature type="non-terminal residue" evidence="6">
    <location>
        <position position="422"/>
    </location>
</feature>
<evidence type="ECO:0000313" key="6">
    <source>
        <dbReference type="EMBL" id="CEK60879.1"/>
    </source>
</evidence>
<protein>
    <recommendedName>
        <fullName evidence="5">TNFR-Cys domain-containing protein</fullName>
    </recommendedName>
</protein>
<evidence type="ECO:0000259" key="5">
    <source>
        <dbReference type="PROSITE" id="PS50050"/>
    </source>
</evidence>
<keyword evidence="3" id="KW-0472">Membrane</keyword>
<dbReference type="PANTHER" id="PTHR47220:SF1">
    <property type="entry name" value="TUMOR NECROSIS FACTOR RECEPTOR SUPERFAMILY MEMBER 25"/>
    <property type="match status" value="1"/>
</dbReference>
<dbReference type="Pfam" id="PF00020">
    <property type="entry name" value="TNFR_c6"/>
    <property type="match status" value="1"/>
</dbReference>
<dbReference type="GO" id="GO:0005886">
    <property type="term" value="C:plasma membrane"/>
    <property type="evidence" value="ECO:0007669"/>
    <property type="project" value="TreeGrafter"/>
</dbReference>
<feature type="region of interest" description="Disordered" evidence="2">
    <location>
        <begin position="293"/>
        <end position="315"/>
    </location>
</feature>
<reference evidence="6" key="1">
    <citation type="submission" date="2014-12" db="EMBL/GenBank/DDBJ databases">
        <title>Insight into the proteome of Arion vulgaris.</title>
        <authorList>
            <person name="Aradska J."/>
            <person name="Bulat T."/>
            <person name="Smidak R."/>
            <person name="Sarate P."/>
            <person name="Gangsoo J."/>
            <person name="Sialana F."/>
            <person name="Bilban M."/>
            <person name="Lubec G."/>
        </authorList>
    </citation>
    <scope>NUCLEOTIDE SEQUENCE</scope>
    <source>
        <tissue evidence="6">Skin</tissue>
    </source>
</reference>
<evidence type="ECO:0000256" key="2">
    <source>
        <dbReference type="SAM" id="MobiDB-lite"/>
    </source>
</evidence>
<feature type="compositionally biased region" description="Basic and acidic residues" evidence="2">
    <location>
        <begin position="382"/>
        <end position="400"/>
    </location>
</feature>
<sequence length="422" mass="47806">MEAFKCLYMNTAILFIILALSVIKEVTSIVCNKGQILHTPKNGPDICIPCPDDYFMPETKHTNRECYNCTVIKNPSIEVIVSACNHTQDSVIMCFNGYYRINQSEYIGNGTCLPCDSCNHTGRTCQNYSNAICCPGENYEVIHNVCERKNVYSCSAGEYLMTDFSKCQICLNDMYNSENNHNSYTCRNCSFVRPSSNEKVIQECNGTHNAVIGCKDGYYRKESGSVHEQGECIKCSECRWKEENNYTGRNCSQTRNTVCCSQPDMDVDGADKCIEKVSTASPVDAASTYGQDLDNTTMGNNSSHPSQKTVVTNSESKTSLTRGTIVAIFFGCLGIISVLILFVYCCYKHKWHQRICLKKKQKWNNQMVVKYKEEVWLFEQPRHDESSHDENNSNRDEEKLTVVVHPNDISNNDSSNKKKEED</sequence>
<evidence type="ECO:0000256" key="1">
    <source>
        <dbReference type="PROSITE-ProRule" id="PRU00206"/>
    </source>
</evidence>
<feature type="domain" description="TNFR-Cys" evidence="5">
    <location>
        <begin position="213"/>
        <end position="259"/>
    </location>
</feature>
<keyword evidence="4" id="KW-0732">Signal</keyword>
<feature type="transmembrane region" description="Helical" evidence="3">
    <location>
        <begin position="325"/>
        <end position="347"/>
    </location>
</feature>